<keyword evidence="2" id="KW-0805">Transcription regulation</keyword>
<feature type="modified residue" description="4-aspartylphosphate" evidence="5">
    <location>
        <position position="55"/>
    </location>
</feature>
<dbReference type="OrthoDB" id="9808843at2"/>
<dbReference type="SUPFAM" id="SSF46894">
    <property type="entry name" value="C-terminal effector domain of the bipartite response regulators"/>
    <property type="match status" value="1"/>
</dbReference>
<dbReference type="SUPFAM" id="SSF52172">
    <property type="entry name" value="CheY-like"/>
    <property type="match status" value="1"/>
</dbReference>
<dbReference type="InterPro" id="IPR058245">
    <property type="entry name" value="NreC/VraR/RcsB-like_REC"/>
</dbReference>
<dbReference type="PATRIC" id="fig|571913.6.peg.1294"/>
<evidence type="ECO:0000256" key="2">
    <source>
        <dbReference type="ARBA" id="ARBA00023015"/>
    </source>
</evidence>
<dbReference type="STRING" id="571913.VV02_06345"/>
<evidence type="ECO:0000313" key="8">
    <source>
        <dbReference type="EMBL" id="AKU15567.1"/>
    </source>
</evidence>
<reference evidence="8 9" key="1">
    <citation type="submission" date="2015-03" db="EMBL/GenBank/DDBJ databases">
        <title>Luteipulveratus halotolerans sp. nov., a novel actinobacterium (Dermacoccaceae) from Sarawak, Malaysia.</title>
        <authorList>
            <person name="Juboi H."/>
            <person name="Basik A."/>
            <person name="Shamsul S.S."/>
            <person name="Arnold P."/>
            <person name="Schmitt E.K."/>
            <person name="Sanglier J.-J."/>
            <person name="Yeo T."/>
        </authorList>
    </citation>
    <scope>NUCLEOTIDE SEQUENCE [LARGE SCALE GENOMIC DNA]</scope>
    <source>
        <strain evidence="8 9">MN07-A0370</strain>
    </source>
</reference>
<gene>
    <name evidence="8" type="ORF">VV02_06345</name>
</gene>
<evidence type="ECO:0000313" key="9">
    <source>
        <dbReference type="Proteomes" id="UP000066480"/>
    </source>
</evidence>
<evidence type="ECO:0000259" key="6">
    <source>
        <dbReference type="PROSITE" id="PS50043"/>
    </source>
</evidence>
<dbReference type="InterPro" id="IPR001789">
    <property type="entry name" value="Sig_transdc_resp-reg_receiver"/>
</dbReference>
<name>A0A0K1JFR9_9MICO</name>
<keyword evidence="1 5" id="KW-0597">Phosphoprotein</keyword>
<dbReference type="PROSITE" id="PS50043">
    <property type="entry name" value="HTH_LUXR_2"/>
    <property type="match status" value="1"/>
</dbReference>
<dbReference type="GO" id="GO:0006355">
    <property type="term" value="P:regulation of DNA-templated transcription"/>
    <property type="evidence" value="ECO:0007669"/>
    <property type="project" value="InterPro"/>
</dbReference>
<sequence length="223" mass="24072">MTIRVLLVDDHTLVRDGFRMILEIQDDMEIVGAASDGAEAVELAASLKPDVVLMDIRMPRMDGIAATRAITAADPSARVLVLTTFDLDDYVYDALLAGASGFLLKDVGRDDLVSAVRVVAEGEALLAPTVTRRLLGDFVRSRGARGPGETGFAGPDVLTARELDTLELLGQGLSNLQIAERLVVSEHTVKTHVSNVFHKLGLRDRVHAVIYAYERGIIKPSSP</sequence>
<dbReference type="EMBL" id="CP011112">
    <property type="protein sequence ID" value="AKU15567.1"/>
    <property type="molecule type" value="Genomic_DNA"/>
</dbReference>
<feature type="domain" description="HTH luxR-type" evidence="6">
    <location>
        <begin position="151"/>
        <end position="216"/>
    </location>
</feature>
<dbReference type="CDD" id="cd17535">
    <property type="entry name" value="REC_NarL-like"/>
    <property type="match status" value="1"/>
</dbReference>
<dbReference type="PANTHER" id="PTHR43214">
    <property type="entry name" value="TWO-COMPONENT RESPONSE REGULATOR"/>
    <property type="match status" value="1"/>
</dbReference>
<proteinExistence type="predicted"/>
<dbReference type="PANTHER" id="PTHR43214:SF24">
    <property type="entry name" value="TRANSCRIPTIONAL REGULATORY PROTEIN NARL-RELATED"/>
    <property type="match status" value="1"/>
</dbReference>
<evidence type="ECO:0000256" key="5">
    <source>
        <dbReference type="PROSITE-ProRule" id="PRU00169"/>
    </source>
</evidence>
<dbReference type="InterPro" id="IPR011006">
    <property type="entry name" value="CheY-like_superfamily"/>
</dbReference>
<dbReference type="PROSITE" id="PS00622">
    <property type="entry name" value="HTH_LUXR_1"/>
    <property type="match status" value="1"/>
</dbReference>
<evidence type="ECO:0000256" key="4">
    <source>
        <dbReference type="ARBA" id="ARBA00023163"/>
    </source>
</evidence>
<keyword evidence="3" id="KW-0238">DNA-binding</keyword>
<accession>A0A0K1JFR9</accession>
<feature type="domain" description="Response regulatory" evidence="7">
    <location>
        <begin position="4"/>
        <end position="120"/>
    </location>
</feature>
<dbReference type="PRINTS" id="PR00038">
    <property type="entry name" value="HTHLUXR"/>
</dbReference>
<dbReference type="Gene3D" id="3.40.50.2300">
    <property type="match status" value="1"/>
</dbReference>
<dbReference type="SMART" id="SM00421">
    <property type="entry name" value="HTH_LUXR"/>
    <property type="match status" value="1"/>
</dbReference>
<evidence type="ECO:0000256" key="1">
    <source>
        <dbReference type="ARBA" id="ARBA00022553"/>
    </source>
</evidence>
<protein>
    <submittedName>
        <fullName evidence="8">LuxR family transcriptional regulator</fullName>
    </submittedName>
</protein>
<dbReference type="InterPro" id="IPR039420">
    <property type="entry name" value="WalR-like"/>
</dbReference>
<organism evidence="8 9">
    <name type="scientific">Luteipulveratus mongoliensis</name>
    <dbReference type="NCBI Taxonomy" id="571913"/>
    <lineage>
        <taxon>Bacteria</taxon>
        <taxon>Bacillati</taxon>
        <taxon>Actinomycetota</taxon>
        <taxon>Actinomycetes</taxon>
        <taxon>Micrococcales</taxon>
        <taxon>Dermacoccaceae</taxon>
        <taxon>Luteipulveratus</taxon>
    </lineage>
</organism>
<evidence type="ECO:0000259" key="7">
    <source>
        <dbReference type="PROSITE" id="PS50110"/>
    </source>
</evidence>
<dbReference type="PROSITE" id="PS50110">
    <property type="entry name" value="RESPONSE_REGULATORY"/>
    <property type="match status" value="1"/>
</dbReference>
<keyword evidence="9" id="KW-1185">Reference proteome</keyword>
<dbReference type="AlphaFoldDB" id="A0A0K1JFR9"/>
<dbReference type="KEGG" id="lmoi:VV02_06345"/>
<dbReference type="CDD" id="cd06170">
    <property type="entry name" value="LuxR_C_like"/>
    <property type="match status" value="1"/>
</dbReference>
<dbReference type="InterPro" id="IPR000792">
    <property type="entry name" value="Tscrpt_reg_LuxR_C"/>
</dbReference>
<evidence type="ECO:0000256" key="3">
    <source>
        <dbReference type="ARBA" id="ARBA00023125"/>
    </source>
</evidence>
<dbReference type="SMART" id="SM00448">
    <property type="entry name" value="REC"/>
    <property type="match status" value="1"/>
</dbReference>
<dbReference type="Pfam" id="PF00072">
    <property type="entry name" value="Response_reg"/>
    <property type="match status" value="1"/>
</dbReference>
<dbReference type="Pfam" id="PF00196">
    <property type="entry name" value="GerE"/>
    <property type="match status" value="1"/>
</dbReference>
<dbReference type="GO" id="GO:0003677">
    <property type="term" value="F:DNA binding"/>
    <property type="evidence" value="ECO:0007669"/>
    <property type="project" value="UniProtKB-KW"/>
</dbReference>
<dbReference type="Proteomes" id="UP000066480">
    <property type="component" value="Chromosome"/>
</dbReference>
<dbReference type="GO" id="GO:0000160">
    <property type="term" value="P:phosphorelay signal transduction system"/>
    <property type="evidence" value="ECO:0007669"/>
    <property type="project" value="InterPro"/>
</dbReference>
<dbReference type="InterPro" id="IPR016032">
    <property type="entry name" value="Sig_transdc_resp-reg_C-effctor"/>
</dbReference>
<keyword evidence="4" id="KW-0804">Transcription</keyword>